<sequence>MLNLSQTLRGVSVIEIASYIPGPLCAAILAGLGATVIKIERPGGDPMRTLPPLDQTGENPLFSLLNHAKQCRQLNLRQPADQAVLRDLVQSADVLIDGLRPGALGRLGLADDVLLQANPRLLIVAIGGAPATHPRRAEALHDLNAQALSGLLVAGEPPPRVPGVHAADMVSGLMAASAVLAGLIARATTGQGGRIETSMLAAARWLNAPTLALAMAGLAADDTLSGGLACYRLYQTADGRFLAVAALETHFWQRVCTTLNRPDLIPVQYDPAAQPMLIAALATAFRQRSLAEWMAIFAPLDACVSPVLTPQEAAQDGPVSVALALEPCSTASG</sequence>
<dbReference type="STRING" id="1707952.A6A03_16070"/>
<dbReference type="EMBL" id="LWQS01000063">
    <property type="protein sequence ID" value="OAN44622.1"/>
    <property type="molecule type" value="Genomic_DNA"/>
</dbReference>
<name>A0A178M7A3_9CHLR</name>
<organism evidence="1 2">
    <name type="scientific">Chloroflexus islandicus</name>
    <dbReference type="NCBI Taxonomy" id="1707952"/>
    <lineage>
        <taxon>Bacteria</taxon>
        <taxon>Bacillati</taxon>
        <taxon>Chloroflexota</taxon>
        <taxon>Chloroflexia</taxon>
        <taxon>Chloroflexales</taxon>
        <taxon>Chloroflexineae</taxon>
        <taxon>Chloroflexaceae</taxon>
        <taxon>Chloroflexus</taxon>
    </lineage>
</organism>
<dbReference type="InterPro" id="IPR050509">
    <property type="entry name" value="CoA-transferase_III"/>
</dbReference>
<dbReference type="InterPro" id="IPR044855">
    <property type="entry name" value="CoA-Trfase_III_dom3_sf"/>
</dbReference>
<dbReference type="OrthoDB" id="9780178at2"/>
<dbReference type="SUPFAM" id="SSF89796">
    <property type="entry name" value="CoA-transferase family III (CaiB/BaiF)"/>
    <property type="match status" value="1"/>
</dbReference>
<dbReference type="Proteomes" id="UP000078287">
    <property type="component" value="Unassembled WGS sequence"/>
</dbReference>
<dbReference type="PANTHER" id="PTHR48228:SF5">
    <property type="entry name" value="ALPHA-METHYLACYL-COA RACEMASE"/>
    <property type="match status" value="1"/>
</dbReference>
<keyword evidence="2" id="KW-1185">Reference proteome</keyword>
<proteinExistence type="predicted"/>
<dbReference type="RefSeq" id="WP_066788859.1">
    <property type="nucleotide sequence ID" value="NZ_LWQS01000063.1"/>
</dbReference>
<dbReference type="Gene3D" id="3.30.1540.10">
    <property type="entry name" value="formyl-coa transferase, domain 3"/>
    <property type="match status" value="1"/>
</dbReference>
<protein>
    <submittedName>
        <fullName evidence="1">Carnitine dehydratase</fullName>
    </submittedName>
</protein>
<dbReference type="Gene3D" id="3.40.50.10540">
    <property type="entry name" value="Crotonobetainyl-coa:carnitine coa-transferase, domain 1"/>
    <property type="match status" value="1"/>
</dbReference>
<dbReference type="Pfam" id="PF02515">
    <property type="entry name" value="CoA_transf_3"/>
    <property type="match status" value="1"/>
</dbReference>
<reference evidence="1 2" key="1">
    <citation type="submission" date="2016-04" db="EMBL/GenBank/DDBJ databases">
        <title>Chloroflexus islandicus sp. nov., a thermophilic filamentous anoxygenic phototrophic bacterium from geyser Strokkur (Iceland).</title>
        <authorList>
            <person name="Gaisin V.A."/>
            <person name="Kalashnikov A.M."/>
            <person name="Sukhacheva M.V."/>
            <person name="Grouzdev D.S."/>
            <person name="Ivanov T.M."/>
            <person name="Kuznetsov B."/>
            <person name="Gorlenko V.M."/>
        </authorList>
    </citation>
    <scope>NUCLEOTIDE SEQUENCE [LARGE SCALE GENOMIC DNA]</scope>
    <source>
        <strain evidence="2">isl-2</strain>
    </source>
</reference>
<dbReference type="PANTHER" id="PTHR48228">
    <property type="entry name" value="SUCCINYL-COA--D-CITRAMALATE COA-TRANSFERASE"/>
    <property type="match status" value="1"/>
</dbReference>
<dbReference type="InterPro" id="IPR003673">
    <property type="entry name" value="CoA-Trfase_fam_III"/>
</dbReference>
<evidence type="ECO:0000313" key="2">
    <source>
        <dbReference type="Proteomes" id="UP000078287"/>
    </source>
</evidence>
<dbReference type="InterPro" id="IPR023606">
    <property type="entry name" value="CoA-Trfase_III_dom_1_sf"/>
</dbReference>
<comment type="caution">
    <text evidence="1">The sequence shown here is derived from an EMBL/GenBank/DDBJ whole genome shotgun (WGS) entry which is preliminary data.</text>
</comment>
<evidence type="ECO:0000313" key="1">
    <source>
        <dbReference type="EMBL" id="OAN44622.1"/>
    </source>
</evidence>
<gene>
    <name evidence="1" type="ORF">A6A03_16070</name>
</gene>
<accession>A0A178M7A3</accession>
<dbReference type="AlphaFoldDB" id="A0A178M7A3"/>
<dbReference type="GO" id="GO:0003824">
    <property type="term" value="F:catalytic activity"/>
    <property type="evidence" value="ECO:0007669"/>
    <property type="project" value="InterPro"/>
</dbReference>